<dbReference type="Proteomes" id="UP000594263">
    <property type="component" value="Unplaced"/>
</dbReference>
<evidence type="ECO:0000313" key="2">
    <source>
        <dbReference type="Proteomes" id="UP000594263"/>
    </source>
</evidence>
<dbReference type="Pfam" id="PF02325">
    <property type="entry name" value="CCB3_YggT"/>
    <property type="match status" value="1"/>
</dbReference>
<dbReference type="PANTHER" id="PTHR33219">
    <property type="entry name" value="YLMG HOMOLOG PROTEIN 2, CHLOROPLASTIC"/>
    <property type="match status" value="1"/>
</dbReference>
<accession>A0A7N0VB78</accession>
<dbReference type="Gramene" id="Kaladp0515s0201.1.v1.1">
    <property type="protein sequence ID" value="Kaladp0515s0201.1.v1.1"/>
    <property type="gene ID" value="Kaladp0515s0201.v1.1"/>
</dbReference>
<reference evidence="1" key="1">
    <citation type="submission" date="2021-01" db="UniProtKB">
        <authorList>
            <consortium name="EnsemblPlants"/>
        </authorList>
    </citation>
    <scope>IDENTIFICATION</scope>
</reference>
<dbReference type="InterPro" id="IPR003425">
    <property type="entry name" value="CCB3/YggT"/>
</dbReference>
<proteinExistence type="predicted"/>
<keyword evidence="2" id="KW-1185">Reference proteome</keyword>
<dbReference type="EnsemblPlants" id="Kaladp0515s0201.1.v1.1">
    <property type="protein sequence ID" value="Kaladp0515s0201.1.v1.1"/>
    <property type="gene ID" value="Kaladp0515s0201.v1.1"/>
</dbReference>
<dbReference type="GO" id="GO:0010020">
    <property type="term" value="P:chloroplast fission"/>
    <property type="evidence" value="ECO:0007669"/>
    <property type="project" value="TreeGrafter"/>
</dbReference>
<evidence type="ECO:0008006" key="3">
    <source>
        <dbReference type="Google" id="ProtNLM"/>
    </source>
</evidence>
<dbReference type="EnsemblPlants" id="Kaladp0515s0201.5.v1.1">
    <property type="protein sequence ID" value="Kaladp0515s0201.5.v1.1"/>
    <property type="gene ID" value="Kaladp0515s0201.v1.1"/>
</dbReference>
<dbReference type="GO" id="GO:0016020">
    <property type="term" value="C:membrane"/>
    <property type="evidence" value="ECO:0007669"/>
    <property type="project" value="InterPro"/>
</dbReference>
<organism evidence="1 2">
    <name type="scientific">Kalanchoe fedtschenkoi</name>
    <name type="common">Lavender scallops</name>
    <name type="synonym">South American air plant</name>
    <dbReference type="NCBI Taxonomy" id="63787"/>
    <lineage>
        <taxon>Eukaryota</taxon>
        <taxon>Viridiplantae</taxon>
        <taxon>Streptophyta</taxon>
        <taxon>Embryophyta</taxon>
        <taxon>Tracheophyta</taxon>
        <taxon>Spermatophyta</taxon>
        <taxon>Magnoliopsida</taxon>
        <taxon>eudicotyledons</taxon>
        <taxon>Gunneridae</taxon>
        <taxon>Pentapetalae</taxon>
        <taxon>Saxifragales</taxon>
        <taxon>Crassulaceae</taxon>
        <taxon>Kalanchoe</taxon>
    </lineage>
</organism>
<dbReference type="AlphaFoldDB" id="A0A7N0VB78"/>
<name>A0A7N0VB78_KALFE</name>
<sequence length="261" mass="28643">MGECHVAWPYPTFSLFSVLKLSLSVRRFEFLHESIPMDSRSSYNEPAETDGTRRILKYEPSSVLFSSAALKTPFALPFLRPSRASHTAAGDALHIFKELQKSVALTAERCAEMLQSLVDANPVLNMFASLSSQSHDFCGQVRMHRKHSQNISFHTSNFAAILPGDSMAGMVVTNGILNFLNIYNTILVVRLVLTWFPNAPASIVSPLSTLCDPYLNIFRGLIPPLGGTLDLSPLLAFLVLNAFTSTASALPAEIPPSMRSQ</sequence>
<dbReference type="PANTHER" id="PTHR33219:SF14">
    <property type="entry name" value="PROTEIN COFACTOR ASSEMBLY OF COMPLEX C SUBUNIT B CCB3, CHLOROPLASTIC-RELATED"/>
    <property type="match status" value="1"/>
</dbReference>
<dbReference type="Gramene" id="Kaladp0515s0201.5.v1.1">
    <property type="protein sequence ID" value="Kaladp0515s0201.5.v1.1"/>
    <property type="gene ID" value="Kaladp0515s0201.v1.1"/>
</dbReference>
<evidence type="ECO:0000313" key="1">
    <source>
        <dbReference type="EnsemblPlants" id="Kaladp0515s0201.1.v1.1"/>
    </source>
</evidence>
<protein>
    <recommendedName>
        <fullName evidence="3">YGGT family protein</fullName>
    </recommendedName>
</protein>